<feature type="compositionally biased region" description="Low complexity" evidence="1">
    <location>
        <begin position="575"/>
        <end position="588"/>
    </location>
</feature>
<name>A0A6A5QKQ0_AMPQU</name>
<gene>
    <name evidence="2" type="ORF">BDU57DRAFT_530392</name>
</gene>
<feature type="compositionally biased region" description="Polar residues" evidence="1">
    <location>
        <begin position="314"/>
        <end position="323"/>
    </location>
</feature>
<organism evidence="2 3">
    <name type="scientific">Ampelomyces quisqualis</name>
    <name type="common">Powdery mildew agent</name>
    <dbReference type="NCBI Taxonomy" id="50730"/>
    <lineage>
        <taxon>Eukaryota</taxon>
        <taxon>Fungi</taxon>
        <taxon>Dikarya</taxon>
        <taxon>Ascomycota</taxon>
        <taxon>Pezizomycotina</taxon>
        <taxon>Dothideomycetes</taxon>
        <taxon>Pleosporomycetidae</taxon>
        <taxon>Pleosporales</taxon>
        <taxon>Pleosporineae</taxon>
        <taxon>Phaeosphaeriaceae</taxon>
        <taxon>Ampelomyces</taxon>
    </lineage>
</organism>
<dbReference type="Proteomes" id="UP000800096">
    <property type="component" value="Unassembled WGS sequence"/>
</dbReference>
<feature type="region of interest" description="Disordered" evidence="1">
    <location>
        <begin position="644"/>
        <end position="686"/>
    </location>
</feature>
<feature type="region of interest" description="Disordered" evidence="1">
    <location>
        <begin position="706"/>
        <end position="725"/>
    </location>
</feature>
<reference evidence="2" key="1">
    <citation type="journal article" date="2020" name="Stud. Mycol.">
        <title>101 Dothideomycetes genomes: a test case for predicting lifestyles and emergence of pathogens.</title>
        <authorList>
            <person name="Haridas S."/>
            <person name="Albert R."/>
            <person name="Binder M."/>
            <person name="Bloem J."/>
            <person name="Labutti K."/>
            <person name="Salamov A."/>
            <person name="Andreopoulos B."/>
            <person name="Baker S."/>
            <person name="Barry K."/>
            <person name="Bills G."/>
            <person name="Bluhm B."/>
            <person name="Cannon C."/>
            <person name="Castanera R."/>
            <person name="Culley D."/>
            <person name="Daum C."/>
            <person name="Ezra D."/>
            <person name="Gonzalez J."/>
            <person name="Henrissat B."/>
            <person name="Kuo A."/>
            <person name="Liang C."/>
            <person name="Lipzen A."/>
            <person name="Lutzoni F."/>
            <person name="Magnuson J."/>
            <person name="Mondo S."/>
            <person name="Nolan M."/>
            <person name="Ohm R."/>
            <person name="Pangilinan J."/>
            <person name="Park H.-J."/>
            <person name="Ramirez L."/>
            <person name="Alfaro M."/>
            <person name="Sun H."/>
            <person name="Tritt A."/>
            <person name="Yoshinaga Y."/>
            <person name="Zwiers L.-H."/>
            <person name="Turgeon B."/>
            <person name="Goodwin S."/>
            <person name="Spatafora J."/>
            <person name="Crous P."/>
            <person name="Grigoriev I."/>
        </authorList>
    </citation>
    <scope>NUCLEOTIDE SEQUENCE</scope>
    <source>
        <strain evidence="2">HMLAC05119</strain>
    </source>
</reference>
<evidence type="ECO:0000313" key="2">
    <source>
        <dbReference type="EMBL" id="KAF1915400.1"/>
    </source>
</evidence>
<evidence type="ECO:0000256" key="1">
    <source>
        <dbReference type="SAM" id="MobiDB-lite"/>
    </source>
</evidence>
<sequence length="725" mass="79813">MARPASIRIDPLDDLKFQTGYNSLSVAKALFRPISGYLYLRSLDSVKPSPPFLMYSPTTVNPTATAICCGLFKSLATRYTKPCSSAEAEGTHAHFFHAWRTQALQTIPCAHDFQLVGSPDPLKRFNSTSAKAMSIDISKAAPVFHSLSQTQKRALVLRDNLRWLDPRHLDTFIEGLNEYEPPAYKRVNGTTVPPLMMVSLKEYASRFDLGNVEFYPSDKGMVPGVYHAYLTVEDGAFEMRTEKALPEDDAVLESLPIHSFIAGGMLAFFETKFKAIWARMKQINEMRQVAYGMVENEPADEFVQGETLAVFDSEPTTTTQGGPSATAHRKRRPNSPIAQHVSNKRTHIGLATIPASSKAEVFNAIPSAIKVDIFNNVVKTAFPNFDNLMMAAWNVVSVYSNVGTDFPELHRSIVELKSVLQDFEEGSGKKVVRGAPEFRRDFAPQEGGEQEQDMPDAPQDGAGDTTGGGEQEDEPTQQDNIEAQFNDADPKPEHPLPTSEMPPPRTPHRQTNKTNARVHSDTYRTITFRSSPSPRPTPHPKPPTTSREPSREPSHDETATPRRRPDYHSSSPLFTSPGPTTTSAPPTSVQDAADKHPKSLAALSTPALRTMYKSRKTDLIARFGGNANVPQAYRVQMQELRREIREREEREREQRAEGEDRGHGNEGGGGGGKEEDDGGMLPMFLGKSVLGGKKNMGMAPVAPMVHTKKNGAVGGGVKRKFGGGE</sequence>
<feature type="region of interest" description="Disordered" evidence="1">
    <location>
        <begin position="445"/>
        <end position="608"/>
    </location>
</feature>
<protein>
    <submittedName>
        <fullName evidence="2">Uncharacterized protein</fullName>
    </submittedName>
</protein>
<feature type="compositionally biased region" description="Basic and acidic residues" evidence="1">
    <location>
        <begin position="644"/>
        <end position="664"/>
    </location>
</feature>
<feature type="compositionally biased region" description="Basic and acidic residues" evidence="1">
    <location>
        <begin position="548"/>
        <end position="567"/>
    </location>
</feature>
<keyword evidence="3" id="KW-1185">Reference proteome</keyword>
<feature type="region of interest" description="Disordered" evidence="1">
    <location>
        <begin position="313"/>
        <end position="335"/>
    </location>
</feature>
<feature type="compositionally biased region" description="Pro residues" evidence="1">
    <location>
        <begin position="533"/>
        <end position="543"/>
    </location>
</feature>
<dbReference type="OrthoDB" id="3795533at2759"/>
<dbReference type="AlphaFoldDB" id="A0A6A5QKQ0"/>
<evidence type="ECO:0000313" key="3">
    <source>
        <dbReference type="Proteomes" id="UP000800096"/>
    </source>
</evidence>
<proteinExistence type="predicted"/>
<accession>A0A6A5QKQ0</accession>
<dbReference type="EMBL" id="ML979136">
    <property type="protein sequence ID" value="KAF1915400.1"/>
    <property type="molecule type" value="Genomic_DNA"/>
</dbReference>